<proteinExistence type="predicted"/>
<evidence type="ECO:0000313" key="2">
    <source>
        <dbReference type="Proteomes" id="UP001652431"/>
    </source>
</evidence>
<comment type="caution">
    <text evidence="1">The sequence shown here is derived from an EMBL/GenBank/DDBJ whole genome shotgun (WGS) entry which is preliminary data.</text>
</comment>
<sequence>MVIKMQVIRDKDGNPDKKKVFATNKSGSYQTLVTLTPELLSELAKGHYYFNAMQKEDGLHITGIAAGKF</sequence>
<dbReference type="RefSeq" id="WP_158368337.1">
    <property type="nucleotide sequence ID" value="NZ_JAOQJU010000002.1"/>
</dbReference>
<dbReference type="EMBL" id="JAOQJU010000002">
    <property type="protein sequence ID" value="MCU6685687.1"/>
    <property type="molecule type" value="Genomic_DNA"/>
</dbReference>
<keyword evidence="2" id="KW-1185">Reference proteome</keyword>
<accession>A0ABT2RJW3</accession>
<protein>
    <recommendedName>
        <fullName evidence="3">Prealbumin-like fold domain-containing protein</fullName>
    </recommendedName>
</protein>
<evidence type="ECO:0000313" key="1">
    <source>
        <dbReference type="EMBL" id="MCU6685687.1"/>
    </source>
</evidence>
<gene>
    <name evidence="1" type="ORF">OCV99_03785</name>
</gene>
<organism evidence="1 2">
    <name type="scientific">Dorea acetigenes</name>
    <dbReference type="NCBI Taxonomy" id="2981787"/>
    <lineage>
        <taxon>Bacteria</taxon>
        <taxon>Bacillati</taxon>
        <taxon>Bacillota</taxon>
        <taxon>Clostridia</taxon>
        <taxon>Lachnospirales</taxon>
        <taxon>Lachnospiraceae</taxon>
        <taxon>Dorea</taxon>
    </lineage>
</organism>
<name>A0ABT2RJW3_9FIRM</name>
<dbReference type="Proteomes" id="UP001652431">
    <property type="component" value="Unassembled WGS sequence"/>
</dbReference>
<evidence type="ECO:0008006" key="3">
    <source>
        <dbReference type="Google" id="ProtNLM"/>
    </source>
</evidence>
<reference evidence="1 2" key="1">
    <citation type="journal article" date="2021" name="ISME Commun">
        <title>Automated analysis of genomic sequences facilitates high-throughput and comprehensive description of bacteria.</title>
        <authorList>
            <person name="Hitch T.C.A."/>
        </authorList>
    </citation>
    <scope>NUCLEOTIDE SEQUENCE [LARGE SCALE GENOMIC DNA]</scope>
    <source>
        <strain evidence="1 2">Sanger_03</strain>
    </source>
</reference>